<dbReference type="OrthoDB" id="1919336at2759"/>
<name>A0A8H5BYE8_9AGAR</name>
<dbReference type="Pfam" id="PF00505">
    <property type="entry name" value="HMG_box"/>
    <property type="match status" value="1"/>
</dbReference>
<evidence type="ECO:0000256" key="2">
    <source>
        <dbReference type="PROSITE-ProRule" id="PRU00267"/>
    </source>
</evidence>
<organism evidence="5 6">
    <name type="scientific">Ephemerocybe angulata</name>
    <dbReference type="NCBI Taxonomy" id="980116"/>
    <lineage>
        <taxon>Eukaryota</taxon>
        <taxon>Fungi</taxon>
        <taxon>Dikarya</taxon>
        <taxon>Basidiomycota</taxon>
        <taxon>Agaricomycotina</taxon>
        <taxon>Agaricomycetes</taxon>
        <taxon>Agaricomycetidae</taxon>
        <taxon>Agaricales</taxon>
        <taxon>Agaricineae</taxon>
        <taxon>Psathyrellaceae</taxon>
        <taxon>Ephemerocybe</taxon>
    </lineage>
</organism>
<gene>
    <name evidence="5" type="ORF">D9611_007592</name>
</gene>
<comment type="caution">
    <text evidence="5">The sequence shown here is derived from an EMBL/GenBank/DDBJ whole genome shotgun (WGS) entry which is preliminary data.</text>
</comment>
<evidence type="ECO:0000259" key="4">
    <source>
        <dbReference type="PROSITE" id="PS50118"/>
    </source>
</evidence>
<feature type="compositionally biased region" description="Acidic residues" evidence="3">
    <location>
        <begin position="239"/>
        <end position="255"/>
    </location>
</feature>
<sequence>MTKIDLQEFDDQRGKLVQGLVACAEQLRNTAKVVEDFAQYFNSLDGDGKGKRKELVFEDGDGSKKRKRSVKPKDPNAPKRPASSYILFQNDIRKKLRAQFPDLTNPALLAMISEKWKNMTEEEKQPYNQQMLAAKGDYTEKKFAYDNRSAEQVEADNKVAADAAAEAAATKKGSRGARSKKEEAAPAAVKARPPPPAADTEAESDEEVEVAESDEESEEEESAPSKPSSKQARKQVDSSDGETDSASEDEEEESEPAPKRSKRSGSAQPVQKASKKNKA</sequence>
<dbReference type="InterPro" id="IPR009071">
    <property type="entry name" value="HMG_box_dom"/>
</dbReference>
<feature type="region of interest" description="Disordered" evidence="3">
    <location>
        <begin position="48"/>
        <end position="83"/>
    </location>
</feature>
<dbReference type="InterPro" id="IPR036910">
    <property type="entry name" value="HMG_box_dom_sf"/>
</dbReference>
<accession>A0A8H5BYE8</accession>
<dbReference type="InterPro" id="IPR050342">
    <property type="entry name" value="HMGB"/>
</dbReference>
<dbReference type="PROSITE" id="PS50118">
    <property type="entry name" value="HMG_BOX_2"/>
    <property type="match status" value="1"/>
</dbReference>
<keyword evidence="2" id="KW-0539">Nucleus</keyword>
<feature type="region of interest" description="Disordered" evidence="3">
    <location>
        <begin position="150"/>
        <end position="279"/>
    </location>
</feature>
<protein>
    <recommendedName>
        <fullName evidence="4">HMG box domain-containing protein</fullName>
    </recommendedName>
</protein>
<dbReference type="SUPFAM" id="SSF47095">
    <property type="entry name" value="HMG-box"/>
    <property type="match status" value="1"/>
</dbReference>
<proteinExistence type="predicted"/>
<keyword evidence="1 2" id="KW-0238">DNA-binding</keyword>
<feature type="compositionally biased region" description="Basic and acidic residues" evidence="3">
    <location>
        <begin position="150"/>
        <end position="159"/>
    </location>
</feature>
<dbReference type="SMART" id="SM00398">
    <property type="entry name" value="HMG"/>
    <property type="match status" value="1"/>
</dbReference>
<evidence type="ECO:0000313" key="5">
    <source>
        <dbReference type="EMBL" id="KAF5331623.1"/>
    </source>
</evidence>
<feature type="domain" description="HMG box" evidence="4">
    <location>
        <begin position="78"/>
        <end position="146"/>
    </location>
</feature>
<evidence type="ECO:0000256" key="3">
    <source>
        <dbReference type="SAM" id="MobiDB-lite"/>
    </source>
</evidence>
<dbReference type="Proteomes" id="UP000541558">
    <property type="component" value="Unassembled WGS sequence"/>
</dbReference>
<reference evidence="5 6" key="1">
    <citation type="journal article" date="2020" name="ISME J.">
        <title>Uncovering the hidden diversity of litter-decomposition mechanisms in mushroom-forming fungi.</title>
        <authorList>
            <person name="Floudas D."/>
            <person name="Bentzer J."/>
            <person name="Ahren D."/>
            <person name="Johansson T."/>
            <person name="Persson P."/>
            <person name="Tunlid A."/>
        </authorList>
    </citation>
    <scope>NUCLEOTIDE SEQUENCE [LARGE SCALE GENOMIC DNA]</scope>
    <source>
        <strain evidence="5 6">CBS 175.51</strain>
    </source>
</reference>
<evidence type="ECO:0000313" key="6">
    <source>
        <dbReference type="Proteomes" id="UP000541558"/>
    </source>
</evidence>
<keyword evidence="6" id="KW-1185">Reference proteome</keyword>
<feature type="compositionally biased region" description="Acidic residues" evidence="3">
    <location>
        <begin position="200"/>
        <end position="222"/>
    </location>
</feature>
<dbReference type="PANTHER" id="PTHR48112">
    <property type="entry name" value="HIGH MOBILITY GROUP PROTEIN DSP1"/>
    <property type="match status" value="1"/>
</dbReference>
<dbReference type="EMBL" id="JAACJK010000113">
    <property type="protein sequence ID" value="KAF5331623.1"/>
    <property type="molecule type" value="Genomic_DNA"/>
</dbReference>
<dbReference type="GO" id="GO:0003677">
    <property type="term" value="F:DNA binding"/>
    <property type="evidence" value="ECO:0007669"/>
    <property type="project" value="UniProtKB-UniRule"/>
</dbReference>
<dbReference type="AlphaFoldDB" id="A0A8H5BYE8"/>
<dbReference type="Gene3D" id="1.10.30.10">
    <property type="entry name" value="High mobility group box domain"/>
    <property type="match status" value="1"/>
</dbReference>
<feature type="DNA-binding region" description="HMG box" evidence="2">
    <location>
        <begin position="78"/>
        <end position="146"/>
    </location>
</feature>
<evidence type="ECO:0000256" key="1">
    <source>
        <dbReference type="ARBA" id="ARBA00023125"/>
    </source>
</evidence>
<dbReference type="GO" id="GO:0005634">
    <property type="term" value="C:nucleus"/>
    <property type="evidence" value="ECO:0007669"/>
    <property type="project" value="UniProtKB-UniRule"/>
</dbReference>